<evidence type="ECO:0000313" key="1">
    <source>
        <dbReference type="EMBL" id="KAK2644989.1"/>
    </source>
</evidence>
<sequence length="225" mass="25094">MRFSNENEISGTACRYFNALFSSSSPFVEDLKSFSEVINCKIDHDKRSSLERISMVEDVRSTVFSLGPTKAPSLDGFHIILFHKYWQVVGNDVSQVVREVSCPRCGLEAETVAHALGCCANSMGVWHSTPCTGTIARFYGLSCADVLNGLDVCLKKDTVKSVCMILWGIWQGMNDFVHKKKVCSKVTMVDRVLTLLKEFRVFSSALHSNPTIVKVPALVWSWCVL</sequence>
<evidence type="ECO:0008006" key="3">
    <source>
        <dbReference type="Google" id="ProtNLM"/>
    </source>
</evidence>
<comment type="caution">
    <text evidence="1">The sequence shown here is derived from an EMBL/GenBank/DDBJ whole genome shotgun (WGS) entry which is preliminary data.</text>
</comment>
<protein>
    <recommendedName>
        <fullName evidence="3">Reverse transcriptase zinc-binding domain-containing protein</fullName>
    </recommendedName>
</protein>
<reference evidence="1" key="1">
    <citation type="journal article" date="2023" name="Plant J.">
        <title>Genome sequences and population genomics provide insights into the demographic history, inbreeding, and mutation load of two 'living fossil' tree species of Dipteronia.</title>
        <authorList>
            <person name="Feng Y."/>
            <person name="Comes H.P."/>
            <person name="Chen J."/>
            <person name="Zhu S."/>
            <person name="Lu R."/>
            <person name="Zhang X."/>
            <person name="Li P."/>
            <person name="Qiu J."/>
            <person name="Olsen K.M."/>
            <person name="Qiu Y."/>
        </authorList>
    </citation>
    <scope>NUCLEOTIDE SEQUENCE</scope>
    <source>
        <strain evidence="1">KIB01</strain>
    </source>
</reference>
<accession>A0AAD9U088</accession>
<organism evidence="1 2">
    <name type="scientific">Dipteronia dyeriana</name>
    <dbReference type="NCBI Taxonomy" id="168575"/>
    <lineage>
        <taxon>Eukaryota</taxon>
        <taxon>Viridiplantae</taxon>
        <taxon>Streptophyta</taxon>
        <taxon>Embryophyta</taxon>
        <taxon>Tracheophyta</taxon>
        <taxon>Spermatophyta</taxon>
        <taxon>Magnoliopsida</taxon>
        <taxon>eudicotyledons</taxon>
        <taxon>Gunneridae</taxon>
        <taxon>Pentapetalae</taxon>
        <taxon>rosids</taxon>
        <taxon>malvids</taxon>
        <taxon>Sapindales</taxon>
        <taxon>Sapindaceae</taxon>
        <taxon>Hippocastanoideae</taxon>
        <taxon>Acereae</taxon>
        <taxon>Dipteronia</taxon>
    </lineage>
</organism>
<dbReference type="AlphaFoldDB" id="A0AAD9U088"/>
<keyword evidence="2" id="KW-1185">Reference proteome</keyword>
<dbReference type="Proteomes" id="UP001280121">
    <property type="component" value="Unassembled WGS sequence"/>
</dbReference>
<proteinExistence type="predicted"/>
<dbReference type="EMBL" id="JANJYI010000006">
    <property type="protein sequence ID" value="KAK2644989.1"/>
    <property type="molecule type" value="Genomic_DNA"/>
</dbReference>
<gene>
    <name evidence="1" type="ORF">Ddye_020184</name>
</gene>
<evidence type="ECO:0000313" key="2">
    <source>
        <dbReference type="Proteomes" id="UP001280121"/>
    </source>
</evidence>
<name>A0AAD9U088_9ROSI</name>